<organism evidence="3 4">
    <name type="scientific">Flavobacterium caseinilyticum</name>
    <dbReference type="NCBI Taxonomy" id="2541732"/>
    <lineage>
        <taxon>Bacteria</taxon>
        <taxon>Pseudomonadati</taxon>
        <taxon>Bacteroidota</taxon>
        <taxon>Flavobacteriia</taxon>
        <taxon>Flavobacteriales</taxon>
        <taxon>Flavobacteriaceae</taxon>
        <taxon>Flavobacterium</taxon>
    </lineage>
</organism>
<dbReference type="Gene3D" id="2.30.42.10">
    <property type="match status" value="1"/>
</dbReference>
<dbReference type="Proteomes" id="UP000295278">
    <property type="component" value="Unassembled WGS sequence"/>
</dbReference>
<dbReference type="AlphaFoldDB" id="A0A4R5B2C5"/>
<feature type="domain" description="Tail specific protease" evidence="2">
    <location>
        <begin position="312"/>
        <end position="519"/>
    </location>
</feature>
<dbReference type="GO" id="GO:0004175">
    <property type="term" value="F:endopeptidase activity"/>
    <property type="evidence" value="ECO:0007669"/>
    <property type="project" value="TreeGrafter"/>
</dbReference>
<dbReference type="Pfam" id="PF03572">
    <property type="entry name" value="Peptidase_S41"/>
    <property type="match status" value="1"/>
</dbReference>
<evidence type="ECO:0000259" key="2">
    <source>
        <dbReference type="SMART" id="SM00245"/>
    </source>
</evidence>
<dbReference type="SUPFAM" id="SSF50156">
    <property type="entry name" value="PDZ domain-like"/>
    <property type="match status" value="1"/>
</dbReference>
<sequence length="542" mass="62533">MKKIFLLLLLICFSFNALIAQQKISETEKLATIGKMYGFLKYYHPEVGKGKYDWDKEFIKYLPQVLEATDKESLSKIYINWINALGNIGKCKNCASDQLLFDKNFNLSWTQNSKIFNSELTAKLKYIEENRFQGENFFVITEPAGAIKVTNEPVYQNFSYPSEQYRLLGLFKYWNIIEYFYPYKYLNDQKWDCVLTEMIPKFRRASNPEEYQSIVKELVAKLDDTHAWIIFNDEQPKYLPVKISNIDNKAVVSGFYNDSLAIINNLKLGDILLNIDDVDIRKETEKKSKYIAGSNANIKIRQTYYEILHGKNSTVTLTIERNNQIKKIPVSRYNFDDFKYWDNLTAVKTKSINEKIGYVNMARIKGEDVSELFKSFENKKTIIIDLRNYPASIYKLLSKHLNSEKRDFSTVYSPNMDYPGMFRYKENLQTGIKNSKNFKGKVILLVNDESISKAEFTAMAIQTADNVITIGNQTAGADGNVVVFEYIGGYRTAISGLGILYPDKTETQRKGVKIDIEIKPTIEGLKQGRDEILEKAIELGSE</sequence>
<dbReference type="SUPFAM" id="SSF52096">
    <property type="entry name" value="ClpP/crotonase"/>
    <property type="match status" value="1"/>
</dbReference>
<dbReference type="PANTHER" id="PTHR32060:SF30">
    <property type="entry name" value="CARBOXY-TERMINAL PROCESSING PROTEASE CTPA"/>
    <property type="match status" value="1"/>
</dbReference>
<protein>
    <recommendedName>
        <fullName evidence="2">Tail specific protease domain-containing protein</fullName>
    </recommendedName>
</protein>
<evidence type="ECO:0000313" key="3">
    <source>
        <dbReference type="EMBL" id="TDD78839.1"/>
    </source>
</evidence>
<dbReference type="GO" id="GO:0030288">
    <property type="term" value="C:outer membrane-bounded periplasmic space"/>
    <property type="evidence" value="ECO:0007669"/>
    <property type="project" value="TreeGrafter"/>
</dbReference>
<dbReference type="GO" id="GO:0008236">
    <property type="term" value="F:serine-type peptidase activity"/>
    <property type="evidence" value="ECO:0007669"/>
    <property type="project" value="InterPro"/>
</dbReference>
<comment type="caution">
    <text evidence="3">The sequence shown here is derived from an EMBL/GenBank/DDBJ whole genome shotgun (WGS) entry which is preliminary data.</text>
</comment>
<dbReference type="OrthoDB" id="5379939at2"/>
<reference evidence="3 4" key="1">
    <citation type="submission" date="2019-03" db="EMBL/GenBank/DDBJ databases">
        <title>Flavobacterium AT-3-2 sp. nov., isolated from arctic soil.</title>
        <authorList>
            <person name="Chaudhary D.K."/>
        </authorList>
    </citation>
    <scope>NUCLEOTIDE SEQUENCE [LARGE SCALE GENOMIC DNA]</scope>
    <source>
        <strain evidence="3 4">AT-3-2</strain>
    </source>
</reference>
<dbReference type="GO" id="GO:0006508">
    <property type="term" value="P:proteolysis"/>
    <property type="evidence" value="ECO:0007669"/>
    <property type="project" value="InterPro"/>
</dbReference>
<dbReference type="InterPro" id="IPR029045">
    <property type="entry name" value="ClpP/crotonase-like_dom_sf"/>
</dbReference>
<dbReference type="Gene3D" id="3.30.750.44">
    <property type="match status" value="1"/>
</dbReference>
<proteinExistence type="predicted"/>
<dbReference type="SMART" id="SM00245">
    <property type="entry name" value="TSPc"/>
    <property type="match status" value="1"/>
</dbReference>
<dbReference type="InterPro" id="IPR036034">
    <property type="entry name" value="PDZ_sf"/>
</dbReference>
<evidence type="ECO:0000256" key="1">
    <source>
        <dbReference type="SAM" id="SignalP"/>
    </source>
</evidence>
<feature type="signal peptide" evidence="1">
    <location>
        <begin position="1"/>
        <end position="19"/>
    </location>
</feature>
<dbReference type="GO" id="GO:0007165">
    <property type="term" value="P:signal transduction"/>
    <property type="evidence" value="ECO:0007669"/>
    <property type="project" value="TreeGrafter"/>
</dbReference>
<dbReference type="EMBL" id="SMFM01000001">
    <property type="protein sequence ID" value="TDD78839.1"/>
    <property type="molecule type" value="Genomic_DNA"/>
</dbReference>
<dbReference type="Gene3D" id="3.90.226.10">
    <property type="entry name" value="2-enoyl-CoA Hydratase, Chain A, domain 1"/>
    <property type="match status" value="1"/>
</dbReference>
<keyword evidence="4" id="KW-1185">Reference proteome</keyword>
<feature type="chain" id="PRO_5020462117" description="Tail specific protease domain-containing protein" evidence="1">
    <location>
        <begin position="20"/>
        <end position="542"/>
    </location>
</feature>
<dbReference type="PANTHER" id="PTHR32060">
    <property type="entry name" value="TAIL-SPECIFIC PROTEASE"/>
    <property type="match status" value="1"/>
</dbReference>
<gene>
    <name evidence="3" type="ORF">E0F89_04215</name>
</gene>
<dbReference type="RefSeq" id="WP_131908582.1">
    <property type="nucleotide sequence ID" value="NZ_SMFM01000001.1"/>
</dbReference>
<accession>A0A4R5B2C5</accession>
<name>A0A4R5B2C5_9FLAO</name>
<dbReference type="CDD" id="cd07562">
    <property type="entry name" value="Peptidase_S41_TRI"/>
    <property type="match status" value="1"/>
</dbReference>
<evidence type="ECO:0000313" key="4">
    <source>
        <dbReference type="Proteomes" id="UP000295278"/>
    </source>
</evidence>
<keyword evidence="1" id="KW-0732">Signal</keyword>
<dbReference type="InterPro" id="IPR005151">
    <property type="entry name" value="Tail-specific_protease"/>
</dbReference>